<proteinExistence type="predicted"/>
<evidence type="ECO:0000313" key="1">
    <source>
        <dbReference type="EMBL" id="KAF3586345.1"/>
    </source>
</evidence>
<gene>
    <name evidence="1" type="ORF">F2Q69_00028488</name>
</gene>
<comment type="caution">
    <text evidence="1">The sequence shown here is derived from an EMBL/GenBank/DDBJ whole genome shotgun (WGS) entry which is preliminary data.</text>
</comment>
<name>A0A8S9RY92_BRACR</name>
<evidence type="ECO:0000313" key="2">
    <source>
        <dbReference type="Proteomes" id="UP000712600"/>
    </source>
</evidence>
<dbReference type="AlphaFoldDB" id="A0A8S9RY92"/>
<dbReference type="EMBL" id="QGKX02000088">
    <property type="protein sequence ID" value="KAF3586345.1"/>
    <property type="molecule type" value="Genomic_DNA"/>
</dbReference>
<dbReference type="Proteomes" id="UP000712600">
    <property type="component" value="Unassembled WGS sequence"/>
</dbReference>
<sequence>MLEPTVGDLNLPGVTITSRCSTIPIPAAAWGVFAAKMSAATSSIYPCASPAKTLSLLAAASAGSAQLSMVVTVSSTCPDASPARTLSRRAAASVGLSQLRFDSTAWRRR</sequence>
<reference evidence="1" key="1">
    <citation type="submission" date="2019-12" db="EMBL/GenBank/DDBJ databases">
        <title>Genome sequencing and annotation of Brassica cretica.</title>
        <authorList>
            <person name="Studholme D.J."/>
            <person name="Sarris P."/>
        </authorList>
    </citation>
    <scope>NUCLEOTIDE SEQUENCE</scope>
    <source>
        <strain evidence="1">PFS-109/04</strain>
        <tissue evidence="1">Leaf</tissue>
    </source>
</reference>
<accession>A0A8S9RY92</accession>
<organism evidence="1 2">
    <name type="scientific">Brassica cretica</name>
    <name type="common">Mustard</name>
    <dbReference type="NCBI Taxonomy" id="69181"/>
    <lineage>
        <taxon>Eukaryota</taxon>
        <taxon>Viridiplantae</taxon>
        <taxon>Streptophyta</taxon>
        <taxon>Embryophyta</taxon>
        <taxon>Tracheophyta</taxon>
        <taxon>Spermatophyta</taxon>
        <taxon>Magnoliopsida</taxon>
        <taxon>eudicotyledons</taxon>
        <taxon>Gunneridae</taxon>
        <taxon>Pentapetalae</taxon>
        <taxon>rosids</taxon>
        <taxon>malvids</taxon>
        <taxon>Brassicales</taxon>
        <taxon>Brassicaceae</taxon>
        <taxon>Brassiceae</taxon>
        <taxon>Brassica</taxon>
    </lineage>
</organism>
<protein>
    <submittedName>
        <fullName evidence="1">Uncharacterized protein</fullName>
    </submittedName>
</protein>